<feature type="compositionally biased region" description="Basic residues" evidence="1">
    <location>
        <begin position="1"/>
        <end position="19"/>
    </location>
</feature>
<sequence length="208" mass="24045">MESHSRRATKASKKAHIRHRQIEEKQNTAVQQIRGKHRRERRIKNDKASGRSSAQGNNTSTSGDTTQSKHADRQSQTQPFHKPPRQNRYSIKHQGGHRKHSKSKHPSQTGKGSRLIRQQYSPITTSQEVRSPEEPHRAASDQISKSRGHQRRRSNHSINHHPEASTDKEAPTNCAAMRQTSRIRHHKKHQQQHHIRMPRTIKEQHIAA</sequence>
<reference evidence="2 3" key="1">
    <citation type="submission" date="2024-04" db="EMBL/GenBank/DDBJ databases">
        <authorList>
            <person name="Waldvogel A.-M."/>
            <person name="Schoenle A."/>
        </authorList>
    </citation>
    <scope>NUCLEOTIDE SEQUENCE [LARGE SCALE GENOMIC DNA]</scope>
</reference>
<evidence type="ECO:0000313" key="2">
    <source>
        <dbReference type="EMBL" id="CAL1574580.1"/>
    </source>
</evidence>
<feature type="compositionally biased region" description="Basic and acidic residues" evidence="1">
    <location>
        <begin position="160"/>
        <end position="170"/>
    </location>
</feature>
<organism evidence="2 3">
    <name type="scientific">Knipowitschia caucasica</name>
    <name type="common">Caucasian dwarf goby</name>
    <name type="synonym">Pomatoschistus caucasicus</name>
    <dbReference type="NCBI Taxonomy" id="637954"/>
    <lineage>
        <taxon>Eukaryota</taxon>
        <taxon>Metazoa</taxon>
        <taxon>Chordata</taxon>
        <taxon>Craniata</taxon>
        <taxon>Vertebrata</taxon>
        <taxon>Euteleostomi</taxon>
        <taxon>Actinopterygii</taxon>
        <taxon>Neopterygii</taxon>
        <taxon>Teleostei</taxon>
        <taxon>Neoteleostei</taxon>
        <taxon>Acanthomorphata</taxon>
        <taxon>Gobiaria</taxon>
        <taxon>Gobiiformes</taxon>
        <taxon>Gobioidei</taxon>
        <taxon>Gobiidae</taxon>
        <taxon>Gobiinae</taxon>
        <taxon>Knipowitschia</taxon>
    </lineage>
</organism>
<feature type="compositionally biased region" description="Basic residues" evidence="1">
    <location>
        <begin position="82"/>
        <end position="105"/>
    </location>
</feature>
<protein>
    <submittedName>
        <fullName evidence="2">Uncharacterized protein</fullName>
    </submittedName>
</protein>
<proteinExistence type="predicted"/>
<evidence type="ECO:0000313" key="3">
    <source>
        <dbReference type="Proteomes" id="UP001497482"/>
    </source>
</evidence>
<name>A0AAV2JB01_KNICA</name>
<dbReference type="AlphaFoldDB" id="A0AAV2JB01"/>
<feature type="compositionally biased region" description="Polar residues" evidence="1">
    <location>
        <begin position="106"/>
        <end position="129"/>
    </location>
</feature>
<dbReference type="Proteomes" id="UP001497482">
    <property type="component" value="Chromosome 12"/>
</dbReference>
<gene>
    <name evidence="2" type="ORF">KC01_LOCUS6295</name>
</gene>
<feature type="compositionally biased region" description="Basic residues" evidence="1">
    <location>
        <begin position="181"/>
        <end position="199"/>
    </location>
</feature>
<evidence type="ECO:0000256" key="1">
    <source>
        <dbReference type="SAM" id="MobiDB-lite"/>
    </source>
</evidence>
<accession>A0AAV2JB01</accession>
<feature type="compositionally biased region" description="Basic and acidic residues" evidence="1">
    <location>
        <begin position="130"/>
        <end position="139"/>
    </location>
</feature>
<feature type="region of interest" description="Disordered" evidence="1">
    <location>
        <begin position="1"/>
        <end position="208"/>
    </location>
</feature>
<feature type="compositionally biased region" description="Polar residues" evidence="1">
    <location>
        <begin position="50"/>
        <end position="66"/>
    </location>
</feature>
<keyword evidence="3" id="KW-1185">Reference proteome</keyword>
<feature type="compositionally biased region" description="Basic residues" evidence="1">
    <location>
        <begin position="146"/>
        <end position="159"/>
    </location>
</feature>
<dbReference type="EMBL" id="OZ035834">
    <property type="protein sequence ID" value="CAL1574580.1"/>
    <property type="molecule type" value="Genomic_DNA"/>
</dbReference>